<dbReference type="PROSITE" id="PS51318">
    <property type="entry name" value="TAT"/>
    <property type="match status" value="1"/>
</dbReference>
<dbReference type="PANTHER" id="PTHR30222:SF17">
    <property type="entry name" value="SPERMIDINE_PUTRESCINE-BINDING PERIPLASMIC PROTEIN"/>
    <property type="match status" value="1"/>
</dbReference>
<dbReference type="AlphaFoldDB" id="A0A2G4F0A9"/>
<dbReference type="InterPro" id="IPR019546">
    <property type="entry name" value="TAT_signal_bac_arc"/>
</dbReference>
<dbReference type="InterPro" id="IPR001188">
    <property type="entry name" value="Sperm_putr-bd"/>
</dbReference>
<evidence type="ECO:0000256" key="2">
    <source>
        <dbReference type="ARBA" id="ARBA00008520"/>
    </source>
</evidence>
<dbReference type="Gene3D" id="3.40.190.10">
    <property type="entry name" value="Periplasmic binding protein-like II"/>
    <property type="match status" value="2"/>
</dbReference>
<dbReference type="GO" id="GO:0015846">
    <property type="term" value="P:polyamine transport"/>
    <property type="evidence" value="ECO:0007669"/>
    <property type="project" value="InterPro"/>
</dbReference>
<sequence>MPPTNLPISRISRANSTRRQFLKNSAATVSGLALSSCGWRLADVQSAPPVKGNADQLFIYTWAGYTDKALLDRFAEKTGIRVIADVFDSNESMLARVQAGGGRAYSIIYPSDYMVIQMKELGLLSQLDHSILGGLDRLKKQFQNPVYDPGNRYSVPLSWGTTGLIYNSEQLKEAPEDWDYLWKHKKELTRRMTLANDVREVMGAALRMQGYSLNSTNPEQVKKAYEKLVELKPSIASFTTDAWRPQILTGDLKVAMCYSSDANEVIPDNEKLRYVVPKSGSSLWTDTLVIPKSAPNPEAAYKWINFMLQADVAASLVERLSFSTPSEDAFSLLTPEVRANEILFPSEATLKNCEGVAPVGKFIDVYDRYWTKLTSG</sequence>
<proteinExistence type="inferred from homology"/>
<evidence type="ECO:0000256" key="5">
    <source>
        <dbReference type="ARBA" id="ARBA00022764"/>
    </source>
</evidence>
<evidence type="ECO:0000256" key="4">
    <source>
        <dbReference type="ARBA" id="ARBA00022729"/>
    </source>
</evidence>
<comment type="subcellular location">
    <subcellularLocation>
        <location evidence="1">Periplasm</location>
    </subcellularLocation>
</comment>
<dbReference type="GO" id="GO:0019808">
    <property type="term" value="F:polyamine binding"/>
    <property type="evidence" value="ECO:0007669"/>
    <property type="project" value="InterPro"/>
</dbReference>
<dbReference type="NCBIfam" id="TIGR01409">
    <property type="entry name" value="TAT_signal_seq"/>
    <property type="match status" value="1"/>
</dbReference>
<dbReference type="SUPFAM" id="SSF53850">
    <property type="entry name" value="Periplasmic binding protein-like II"/>
    <property type="match status" value="1"/>
</dbReference>
<keyword evidence="5" id="KW-0574">Periplasm</keyword>
<evidence type="ECO:0000256" key="1">
    <source>
        <dbReference type="ARBA" id="ARBA00004418"/>
    </source>
</evidence>
<keyword evidence="8" id="KW-1185">Reference proteome</keyword>
<dbReference type="Proteomes" id="UP000226442">
    <property type="component" value="Unassembled WGS sequence"/>
</dbReference>
<protein>
    <submittedName>
        <fullName evidence="7">Polyamine ABC transporter substrate-binding protein</fullName>
    </submittedName>
</protein>
<dbReference type="RefSeq" id="WP_096831625.1">
    <property type="nucleotide sequence ID" value="NZ_NXIB02000062.1"/>
</dbReference>
<reference evidence="7" key="1">
    <citation type="submission" date="2017-10" db="EMBL/GenBank/DDBJ databases">
        <title>Draft genome sequence of the planktic cyanobacteria Tychonema bourrellyi isolated from alpine lentic freshwater.</title>
        <authorList>
            <person name="Tett A."/>
            <person name="Armanini F."/>
            <person name="Asnicar F."/>
            <person name="Boscaini A."/>
            <person name="Pasolli E."/>
            <person name="Zolfo M."/>
            <person name="Donati C."/>
            <person name="Salmaso N."/>
            <person name="Segata N."/>
        </authorList>
    </citation>
    <scope>NUCLEOTIDE SEQUENCE</scope>
    <source>
        <strain evidence="7">FEM_GT703</strain>
    </source>
</reference>
<dbReference type="PANTHER" id="PTHR30222">
    <property type="entry name" value="SPERMIDINE/PUTRESCINE-BINDING PERIPLASMIC PROTEIN"/>
    <property type="match status" value="1"/>
</dbReference>
<keyword evidence="4" id="KW-0732">Signal</keyword>
<dbReference type="OrthoDB" id="9769319at2"/>
<keyword evidence="3" id="KW-0813">Transport</keyword>
<dbReference type="Pfam" id="PF13416">
    <property type="entry name" value="SBP_bac_8"/>
    <property type="match status" value="1"/>
</dbReference>
<dbReference type="GO" id="GO:0055085">
    <property type="term" value="P:transmembrane transport"/>
    <property type="evidence" value="ECO:0007669"/>
    <property type="project" value="InterPro"/>
</dbReference>
<dbReference type="InterPro" id="IPR006061">
    <property type="entry name" value="SBP_1_CS"/>
</dbReference>
<comment type="similarity">
    <text evidence="2">Belongs to the bacterial solute-binding protein 1 family.</text>
</comment>
<feature type="binding site" evidence="6">
    <location>
        <begin position="197"/>
        <end position="200"/>
    </location>
    <ligand>
        <name>spermidine</name>
        <dbReference type="ChEBI" id="CHEBI:57834"/>
    </ligand>
</feature>
<evidence type="ECO:0000256" key="3">
    <source>
        <dbReference type="ARBA" id="ARBA00022448"/>
    </source>
</evidence>
<dbReference type="GO" id="GO:0042597">
    <property type="term" value="C:periplasmic space"/>
    <property type="evidence" value="ECO:0007669"/>
    <property type="project" value="UniProtKB-SubCell"/>
</dbReference>
<dbReference type="PRINTS" id="PR00909">
    <property type="entry name" value="SPERMDNBNDNG"/>
</dbReference>
<organism evidence="7 8">
    <name type="scientific">Tychonema bourrellyi FEM_GT703</name>
    <dbReference type="NCBI Taxonomy" id="2040638"/>
    <lineage>
        <taxon>Bacteria</taxon>
        <taxon>Bacillati</taxon>
        <taxon>Cyanobacteriota</taxon>
        <taxon>Cyanophyceae</taxon>
        <taxon>Oscillatoriophycideae</taxon>
        <taxon>Oscillatoriales</taxon>
        <taxon>Microcoleaceae</taxon>
        <taxon>Tychonema</taxon>
    </lineage>
</organism>
<evidence type="ECO:0000313" key="7">
    <source>
        <dbReference type="EMBL" id="PHX55190.1"/>
    </source>
</evidence>
<name>A0A2G4F0A9_9CYAN</name>
<dbReference type="CDD" id="cd13590">
    <property type="entry name" value="PBP2_PotD_PotF_like"/>
    <property type="match status" value="1"/>
</dbReference>
<accession>A0A2G4F0A9</accession>
<dbReference type="PROSITE" id="PS01037">
    <property type="entry name" value="SBP_BACTERIAL_1"/>
    <property type="match status" value="1"/>
</dbReference>
<dbReference type="PIRSF" id="PIRSF019574">
    <property type="entry name" value="Periplasmic_polyamine_BP"/>
    <property type="match status" value="1"/>
</dbReference>
<dbReference type="EMBL" id="NXIB02000062">
    <property type="protein sequence ID" value="PHX55190.1"/>
    <property type="molecule type" value="Genomic_DNA"/>
</dbReference>
<evidence type="ECO:0000313" key="8">
    <source>
        <dbReference type="Proteomes" id="UP000226442"/>
    </source>
</evidence>
<dbReference type="InterPro" id="IPR006311">
    <property type="entry name" value="TAT_signal"/>
</dbReference>
<comment type="caution">
    <text evidence="7">The sequence shown here is derived from an EMBL/GenBank/DDBJ whole genome shotgun (WGS) entry which is preliminary data.</text>
</comment>
<gene>
    <name evidence="7" type="ORF">CP500_012065</name>
</gene>
<evidence type="ECO:0000256" key="6">
    <source>
        <dbReference type="PIRSR" id="PIRSR019574-1"/>
    </source>
</evidence>
<dbReference type="InterPro" id="IPR006059">
    <property type="entry name" value="SBP"/>
</dbReference>
<feature type="binding site" evidence="6">
    <location>
        <position position="113"/>
    </location>
    <ligand>
        <name>spermidine</name>
        <dbReference type="ChEBI" id="CHEBI:57834"/>
    </ligand>
</feature>